<dbReference type="GO" id="GO:0044218">
    <property type="term" value="C:other organism cell membrane"/>
    <property type="evidence" value="ECO:0007669"/>
    <property type="project" value="UniProtKB-KW"/>
</dbReference>
<keyword evidence="5" id="KW-1052">Target cell membrane</keyword>
<dbReference type="GO" id="GO:0005576">
    <property type="term" value="C:extracellular region"/>
    <property type="evidence" value="ECO:0007669"/>
    <property type="project" value="UniProtKB-SubCell"/>
</dbReference>
<protein>
    <submittedName>
        <fullName evidence="11">Uncharacterized protein</fullName>
    </submittedName>
</protein>
<evidence type="ECO:0000256" key="3">
    <source>
        <dbReference type="ARBA" id="ARBA00022483"/>
    </source>
</evidence>
<evidence type="ECO:0000256" key="9">
    <source>
        <dbReference type="ARBA" id="ARBA00023298"/>
    </source>
</evidence>
<feature type="repeat" description="ANK" evidence="10">
    <location>
        <begin position="214"/>
        <end position="253"/>
    </location>
</feature>
<dbReference type="InterPro" id="IPR052391">
    <property type="entry name" value="E3_Ligase-Neurotoxin"/>
</dbReference>
<keyword evidence="9" id="KW-0472">Membrane</keyword>
<feature type="repeat" description="ANK" evidence="10">
    <location>
        <begin position="289"/>
        <end position="316"/>
    </location>
</feature>
<comment type="subcellular location">
    <subcellularLocation>
        <location evidence="2">Secreted</location>
    </subcellularLocation>
    <subcellularLocation>
        <location evidence="1">Target cell membrane</location>
    </subcellularLocation>
</comment>
<dbReference type="SUPFAM" id="SSF48403">
    <property type="entry name" value="Ankyrin repeat"/>
    <property type="match status" value="1"/>
</dbReference>
<dbReference type="PROSITE" id="PS50088">
    <property type="entry name" value="ANK_REPEAT"/>
    <property type="match status" value="5"/>
</dbReference>
<evidence type="ECO:0000256" key="8">
    <source>
        <dbReference type="ARBA" id="ARBA00023028"/>
    </source>
</evidence>
<dbReference type="EMBL" id="JAFNEN010000714">
    <property type="protein sequence ID" value="KAG8178137.1"/>
    <property type="molecule type" value="Genomic_DNA"/>
</dbReference>
<evidence type="ECO:0000313" key="11">
    <source>
        <dbReference type="EMBL" id="KAG8178137.1"/>
    </source>
</evidence>
<dbReference type="Proteomes" id="UP000827092">
    <property type="component" value="Unassembled WGS sequence"/>
</dbReference>
<keyword evidence="6" id="KW-0800">Toxin</keyword>
<dbReference type="Pfam" id="PF12796">
    <property type="entry name" value="Ank_2"/>
    <property type="match status" value="3"/>
</dbReference>
<evidence type="ECO:0000256" key="10">
    <source>
        <dbReference type="PROSITE-ProRule" id="PRU00023"/>
    </source>
</evidence>
<dbReference type="Gene3D" id="1.25.40.20">
    <property type="entry name" value="Ankyrin repeat-containing domain"/>
    <property type="match status" value="2"/>
</dbReference>
<dbReference type="GO" id="GO:0044231">
    <property type="term" value="C:host cell presynaptic membrane"/>
    <property type="evidence" value="ECO:0007669"/>
    <property type="project" value="UniProtKB-KW"/>
</dbReference>
<comment type="caution">
    <text evidence="11">The sequence shown here is derived from an EMBL/GenBank/DDBJ whole genome shotgun (WGS) entry which is preliminary data.</text>
</comment>
<feature type="repeat" description="ANK" evidence="10">
    <location>
        <begin position="72"/>
        <end position="107"/>
    </location>
</feature>
<proteinExistence type="predicted"/>
<keyword evidence="7" id="KW-0528">Neurotoxin</keyword>
<reference evidence="11 12" key="1">
    <citation type="journal article" date="2022" name="Nat. Ecol. Evol.">
        <title>A masculinizing supergene underlies an exaggerated male reproductive morph in a spider.</title>
        <authorList>
            <person name="Hendrickx F."/>
            <person name="De Corte Z."/>
            <person name="Sonet G."/>
            <person name="Van Belleghem S.M."/>
            <person name="Kostlbacher S."/>
            <person name="Vangestel C."/>
        </authorList>
    </citation>
    <scope>NUCLEOTIDE SEQUENCE [LARGE SCALE GENOMIC DNA]</scope>
    <source>
        <strain evidence="11">W744_W776</strain>
    </source>
</reference>
<evidence type="ECO:0000256" key="7">
    <source>
        <dbReference type="ARBA" id="ARBA00022699"/>
    </source>
</evidence>
<dbReference type="GO" id="GO:0006887">
    <property type="term" value="P:exocytosis"/>
    <property type="evidence" value="ECO:0007669"/>
    <property type="project" value="UniProtKB-KW"/>
</dbReference>
<dbReference type="GO" id="GO:0090729">
    <property type="term" value="F:toxin activity"/>
    <property type="evidence" value="ECO:0007669"/>
    <property type="project" value="UniProtKB-KW"/>
</dbReference>
<feature type="repeat" description="ANK" evidence="10">
    <location>
        <begin position="254"/>
        <end position="288"/>
    </location>
</feature>
<evidence type="ECO:0000256" key="1">
    <source>
        <dbReference type="ARBA" id="ARBA00004175"/>
    </source>
</evidence>
<dbReference type="PROSITE" id="PS50297">
    <property type="entry name" value="ANK_REP_REGION"/>
    <property type="match status" value="4"/>
</dbReference>
<dbReference type="SMART" id="SM00248">
    <property type="entry name" value="ANK"/>
    <property type="match status" value="7"/>
</dbReference>
<keyword evidence="8" id="KW-0638">Presynaptic neurotoxin</keyword>
<organism evidence="11 12">
    <name type="scientific">Oedothorax gibbosus</name>
    <dbReference type="NCBI Taxonomy" id="931172"/>
    <lineage>
        <taxon>Eukaryota</taxon>
        <taxon>Metazoa</taxon>
        <taxon>Ecdysozoa</taxon>
        <taxon>Arthropoda</taxon>
        <taxon>Chelicerata</taxon>
        <taxon>Arachnida</taxon>
        <taxon>Araneae</taxon>
        <taxon>Araneomorphae</taxon>
        <taxon>Entelegynae</taxon>
        <taxon>Araneoidea</taxon>
        <taxon>Linyphiidae</taxon>
        <taxon>Erigoninae</taxon>
        <taxon>Oedothorax</taxon>
    </lineage>
</organism>
<dbReference type="AlphaFoldDB" id="A0AAV6U118"/>
<evidence type="ECO:0000256" key="5">
    <source>
        <dbReference type="ARBA" id="ARBA00022537"/>
    </source>
</evidence>
<evidence type="ECO:0000313" key="12">
    <source>
        <dbReference type="Proteomes" id="UP000827092"/>
    </source>
</evidence>
<evidence type="ECO:0000256" key="4">
    <source>
        <dbReference type="ARBA" id="ARBA00022525"/>
    </source>
</evidence>
<dbReference type="InterPro" id="IPR036770">
    <property type="entry name" value="Ankyrin_rpt-contain_sf"/>
</dbReference>
<keyword evidence="10" id="KW-0040">ANK repeat</keyword>
<keyword evidence="12" id="KW-1185">Reference proteome</keyword>
<keyword evidence="3" id="KW-0268">Exocytosis</keyword>
<sequence>MSARENLFSWKEQVRFVEGKGMVLNLKTFQLFQTDRRGDTPLHKLLSYCKLNETTLRQILDKGAPVNAQNHFGMTPLHCALSEKINCELPILRLLVDRGADVRMEDHQRRCSSYFAAGNKNISIEILEFLSERGADFHTRKKHIKSQSVLDYAIKRMQPSLDVIKWLFEKVADVSAVNEYGDTTLHLAALFHRKDVIELILKKQNIDVNLQNSNGDTPLHRVFLLSFNEFHEIQFDIVKILLEAGADANKKISHGEGALHLAAASGLCNPSVIKLLLDYGANVNESNTNGETPLELAVNNKKSSRAVVKILLDAGAIIIKEHPPFSNANNILHSAIKIYQDQLRNQHLPQRSEEVGKIVILLLKYSLLERPDTSYHLLQLDEEILRILKVFEEQCHQELNKPCPKFLKLAQLFRYCRLHKDLPRHEIITMLFNNCCPIYKDVLEGLMKRKDLEEVFKSYVIYVDKNPDERIVLNYDVTCNVMQYLTENDLLNLLLAV</sequence>
<name>A0AAV6U118_9ARAC</name>
<keyword evidence="4" id="KW-0964">Secreted</keyword>
<accession>A0AAV6U118</accession>
<evidence type="ECO:0000256" key="6">
    <source>
        <dbReference type="ARBA" id="ARBA00022656"/>
    </source>
</evidence>
<evidence type="ECO:0000256" key="2">
    <source>
        <dbReference type="ARBA" id="ARBA00004613"/>
    </source>
</evidence>
<keyword evidence="9" id="KW-1053">Target membrane</keyword>
<dbReference type="InterPro" id="IPR002110">
    <property type="entry name" value="Ankyrin_rpt"/>
</dbReference>
<gene>
    <name evidence="11" type="ORF">JTE90_029443</name>
</gene>
<dbReference type="PANTHER" id="PTHR24133">
    <property type="entry name" value="ANKYRIN DOMAIN-CONTAINING"/>
    <property type="match status" value="1"/>
</dbReference>
<dbReference type="PRINTS" id="PR01415">
    <property type="entry name" value="ANKYRIN"/>
</dbReference>
<feature type="repeat" description="ANK" evidence="10">
    <location>
        <begin position="37"/>
        <end position="71"/>
    </location>
</feature>
<dbReference type="PANTHER" id="PTHR24133:SF40">
    <property type="entry name" value="ANKYRIN REPEAT DOMAIN 44"/>
    <property type="match status" value="1"/>
</dbReference>